<organism evidence="1 2">
    <name type="scientific">Serratia nevei</name>
    <dbReference type="NCBI Taxonomy" id="2703794"/>
    <lineage>
        <taxon>Bacteria</taxon>
        <taxon>Pseudomonadati</taxon>
        <taxon>Pseudomonadota</taxon>
        <taxon>Gammaproteobacteria</taxon>
        <taxon>Enterobacterales</taxon>
        <taxon>Yersiniaceae</taxon>
        <taxon>Serratia</taxon>
    </lineage>
</organism>
<dbReference type="Proteomes" id="UP001174748">
    <property type="component" value="Unassembled WGS sequence"/>
</dbReference>
<protein>
    <recommendedName>
        <fullName evidence="3">Antirestriction protein</fullName>
    </recommendedName>
</protein>
<evidence type="ECO:0000313" key="1">
    <source>
        <dbReference type="EMBL" id="MDK5169089.1"/>
    </source>
</evidence>
<gene>
    <name evidence="1" type="ORF">P9921_01100</name>
</gene>
<evidence type="ECO:0008006" key="3">
    <source>
        <dbReference type="Google" id="ProtNLM"/>
    </source>
</evidence>
<dbReference type="RefSeq" id="WP_285098060.1">
    <property type="nucleotide sequence ID" value="NZ_JARTOI010000001.1"/>
</dbReference>
<comment type="caution">
    <text evidence="1">The sequence shown here is derived from an EMBL/GenBank/DDBJ whole genome shotgun (WGS) entry which is preliminary data.</text>
</comment>
<reference evidence="1" key="1">
    <citation type="submission" date="2023-01" db="EMBL/GenBank/DDBJ databases">
        <title>Genomic dissection of endemic carbapenem resistance: metallo-beta-lactamase gene dissemination through clonal, plasmid and integron transfer pathways.</title>
        <authorList>
            <person name="Macesic N."/>
        </authorList>
    </citation>
    <scope>NUCLEOTIDE SEQUENCE</scope>
    <source>
        <strain evidence="1">CPO382</strain>
    </source>
</reference>
<sequence>MELNTQLLAFVYAINVHNALNAEQMQQVMDGTAYPDDFCDGNMVLAQAFVDLEYIKDIEDDIGTLMTDEYNNAWNTAYAIAVENKFFPWEFECYWSKDAFVVEETKVERLGFFSTDNGYTAKEYELLYNLSIGETMQSPDYGHYHTIKRLK</sequence>
<proteinExistence type="predicted"/>
<name>A0ABT7G5Q0_9GAMM</name>
<dbReference type="EMBL" id="JARTOI010000001">
    <property type="protein sequence ID" value="MDK5169089.1"/>
    <property type="molecule type" value="Genomic_DNA"/>
</dbReference>
<accession>A0ABT7G5Q0</accession>
<keyword evidence="2" id="KW-1185">Reference proteome</keyword>
<evidence type="ECO:0000313" key="2">
    <source>
        <dbReference type="Proteomes" id="UP001174748"/>
    </source>
</evidence>